<evidence type="ECO:0000313" key="4">
    <source>
        <dbReference type="Proteomes" id="UP000031004"/>
    </source>
</evidence>
<dbReference type="RefSeq" id="WP_039327154.1">
    <property type="nucleotide sequence ID" value="NZ_JTLZ01000012.1"/>
</dbReference>
<feature type="region of interest" description="Disordered" evidence="1">
    <location>
        <begin position="300"/>
        <end position="388"/>
    </location>
</feature>
<feature type="region of interest" description="Disordered" evidence="1">
    <location>
        <begin position="494"/>
        <end position="521"/>
    </location>
</feature>
<dbReference type="CDD" id="cd00085">
    <property type="entry name" value="HNHc"/>
    <property type="match status" value="1"/>
</dbReference>
<gene>
    <name evidence="3" type="ORF">QQ44_26380</name>
</gene>
<accession>A0ABR4YPF2</accession>
<proteinExistence type="predicted"/>
<keyword evidence="4" id="KW-1185">Reference proteome</keyword>
<reference evidence="3 4" key="1">
    <citation type="submission" date="2014-11" db="EMBL/GenBank/DDBJ databases">
        <title>Mycobacterium setense Manresensis Genome.</title>
        <authorList>
            <person name="Rech G."/>
            <person name="Sumoy L."/>
        </authorList>
    </citation>
    <scope>NUCLEOTIDE SEQUENCE [LARGE SCALE GENOMIC DNA]</scope>
    <source>
        <strain evidence="3 4">Manresensis</strain>
    </source>
</reference>
<feature type="compositionally biased region" description="Low complexity" evidence="1">
    <location>
        <begin position="323"/>
        <end position="341"/>
    </location>
</feature>
<feature type="domain" description="HNH nuclease" evidence="2">
    <location>
        <begin position="392"/>
        <end position="443"/>
    </location>
</feature>
<dbReference type="InterPro" id="IPR003615">
    <property type="entry name" value="HNH_nuc"/>
</dbReference>
<dbReference type="Pfam" id="PF02720">
    <property type="entry name" value="DUF222"/>
    <property type="match status" value="1"/>
</dbReference>
<evidence type="ECO:0000259" key="2">
    <source>
        <dbReference type="SMART" id="SM00507"/>
    </source>
</evidence>
<dbReference type="SMART" id="SM00507">
    <property type="entry name" value="HNHc"/>
    <property type="match status" value="1"/>
</dbReference>
<comment type="caution">
    <text evidence="3">The sequence shown here is derived from an EMBL/GenBank/DDBJ whole genome shotgun (WGS) entry which is preliminary data.</text>
</comment>
<dbReference type="Proteomes" id="UP000031004">
    <property type="component" value="Unassembled WGS sequence"/>
</dbReference>
<name>A0ABR4YPF2_9MYCO</name>
<organism evidence="3 4">
    <name type="scientific">Mycolicibacterium setense</name>
    <dbReference type="NCBI Taxonomy" id="431269"/>
    <lineage>
        <taxon>Bacteria</taxon>
        <taxon>Bacillati</taxon>
        <taxon>Actinomycetota</taxon>
        <taxon>Actinomycetes</taxon>
        <taxon>Mycobacteriales</taxon>
        <taxon>Mycobacteriaceae</taxon>
        <taxon>Mycolicibacterium</taxon>
    </lineage>
</organism>
<dbReference type="InterPro" id="IPR003870">
    <property type="entry name" value="DUF222"/>
</dbReference>
<sequence>MFDFDADADCGAALIDAITAAARAESAAIAARLAAIGQLDARREHELAETIFWTTDPFEEVAAEISAAMRISRSRAGTQIHHARVLRDKLPLVAARFAAGDIDYRVVRIIIDRTETVHASVWGQLDEALASRARTWMRLSERKMRERIDQQVAKLDPNGVRVPPDLTEDAFVQIEPGSPGRATLWANIDAVDGAALDQRLDALANTVCENDPRTHAQRRAAAVGPLARLEAQLRCLCGLSECPAAQKRAAANAAVVHVLAEQATVEGTSNNPGYLPGHGILPAHRVRALADSAKLKPLYVPAQPTEPPEPNEATDASEPAGPTEPIEPSAPSEPAAASEPPELSDRTGPGEATELSGPSTPADASGPSETSEVDEPNQPADAGEPGYRPSAALSEFIRWRDLTCRFPGCDAPAQRCDIDHTVPYPTGPTHPSNNKLYCRAHHLLKTFSTGWTDRQLPDGTVEFTAPTGHTYTTEPHGAAMFPTLATPTGDLNHPVPDAPHPNRGAMMPTRRRTREQDRQNRISEERWLRAELNNDLEHERQFQAWIAEHYEPPPPF</sequence>
<protein>
    <recommendedName>
        <fullName evidence="2">HNH nuclease domain-containing protein</fullName>
    </recommendedName>
</protein>
<dbReference type="EMBL" id="JTLZ01000012">
    <property type="protein sequence ID" value="KHO20510.1"/>
    <property type="molecule type" value="Genomic_DNA"/>
</dbReference>
<evidence type="ECO:0000256" key="1">
    <source>
        <dbReference type="SAM" id="MobiDB-lite"/>
    </source>
</evidence>
<evidence type="ECO:0000313" key="3">
    <source>
        <dbReference type="EMBL" id="KHO20510.1"/>
    </source>
</evidence>